<dbReference type="Proteomes" id="UP000257123">
    <property type="component" value="Unassembled WGS sequence"/>
</dbReference>
<dbReference type="EMBL" id="NMUE01000017">
    <property type="protein sequence ID" value="RFA95981.1"/>
    <property type="molecule type" value="Genomic_DNA"/>
</dbReference>
<evidence type="ECO:0000256" key="5">
    <source>
        <dbReference type="ARBA" id="ARBA00023136"/>
    </source>
</evidence>
<name>A0A371R4Z7_9CREN</name>
<keyword evidence="2" id="KW-0813">Transport</keyword>
<dbReference type="PANTHER" id="PTHR11706">
    <property type="entry name" value="SOLUTE CARRIER PROTEIN FAMILY 11 MEMBER"/>
    <property type="match status" value="1"/>
</dbReference>
<comment type="caution">
    <text evidence="8">The sequence shown here is derived from an EMBL/GenBank/DDBJ whole genome shotgun (WGS) entry which is preliminary data.</text>
</comment>
<evidence type="ECO:0000256" key="6">
    <source>
        <dbReference type="SAM" id="Phobius"/>
    </source>
</evidence>
<dbReference type="PRINTS" id="PR00447">
    <property type="entry name" value="NATRESASSCMP"/>
</dbReference>
<keyword evidence="5 6" id="KW-0472">Membrane</keyword>
<evidence type="ECO:0000313" key="10">
    <source>
        <dbReference type="Proteomes" id="UP000257123"/>
    </source>
</evidence>
<feature type="transmembrane region" description="Helical" evidence="6">
    <location>
        <begin position="63"/>
        <end position="94"/>
    </location>
</feature>
<dbReference type="GO" id="GO:0005886">
    <property type="term" value="C:plasma membrane"/>
    <property type="evidence" value="ECO:0007669"/>
    <property type="project" value="TreeGrafter"/>
</dbReference>
<feature type="transmembrane region" description="Helical" evidence="6">
    <location>
        <begin position="101"/>
        <end position="124"/>
    </location>
</feature>
<dbReference type="GO" id="GO:0005384">
    <property type="term" value="F:manganese ion transmembrane transporter activity"/>
    <property type="evidence" value="ECO:0007669"/>
    <property type="project" value="TreeGrafter"/>
</dbReference>
<gene>
    <name evidence="7" type="ORF">CGL51_06510</name>
    <name evidence="8" type="ORF">CGL52_05160</name>
</gene>
<feature type="transmembrane region" description="Helical" evidence="6">
    <location>
        <begin position="223"/>
        <end position="254"/>
    </location>
</feature>
<feature type="transmembrane region" description="Helical" evidence="6">
    <location>
        <begin position="266"/>
        <end position="285"/>
    </location>
</feature>
<evidence type="ECO:0000256" key="4">
    <source>
        <dbReference type="ARBA" id="ARBA00022989"/>
    </source>
</evidence>
<keyword evidence="3 6" id="KW-0812">Transmembrane</keyword>
<evidence type="ECO:0000256" key="2">
    <source>
        <dbReference type="ARBA" id="ARBA00022448"/>
    </source>
</evidence>
<organism evidence="8 9">
    <name type="scientific">Pyrobaculum aerophilum</name>
    <dbReference type="NCBI Taxonomy" id="13773"/>
    <lineage>
        <taxon>Archaea</taxon>
        <taxon>Thermoproteota</taxon>
        <taxon>Thermoprotei</taxon>
        <taxon>Thermoproteales</taxon>
        <taxon>Thermoproteaceae</taxon>
        <taxon>Pyrobaculum</taxon>
    </lineage>
</organism>
<feature type="transmembrane region" description="Helical" evidence="6">
    <location>
        <begin position="144"/>
        <end position="163"/>
    </location>
</feature>
<evidence type="ECO:0000313" key="8">
    <source>
        <dbReference type="EMBL" id="RFA99145.1"/>
    </source>
</evidence>
<dbReference type="GO" id="GO:0034755">
    <property type="term" value="P:iron ion transmembrane transport"/>
    <property type="evidence" value="ECO:0007669"/>
    <property type="project" value="TreeGrafter"/>
</dbReference>
<accession>A0A371R4Z7</accession>
<sequence>MKFGMGLLWVVWLSGLLAVAVQYVAGAVGIHRGKGLLDLTPGWRPFLSPVILAVMLATDMAEYVGVIAGLHLLLGLPIPVAAALGFVDVALLAALADKRALFAKVIGGLVGLIALSFIVELFLIKPDCASVLKASFTPSLDAKSALVAAAIVGATIMPHAVVLHSHLSPGQSRGEHMWQTAVNLMGASAINAAILISSAYALGGNDVSLFDVPKVLEPLYGPLSAVLFSLALFLSGVASSAVSVEFGLIAIKYVFGREVSAWRARLAARLVNVIPAVLAMGVAGVSPISVLVYTQAVLAGALPLVLIALWLHSRGVVARPLNALVAATAAYSAALVIYSFL</sequence>
<dbReference type="Proteomes" id="UP000256877">
    <property type="component" value="Unassembled WGS sequence"/>
</dbReference>
<dbReference type="PANTHER" id="PTHR11706:SF33">
    <property type="entry name" value="NATURAL RESISTANCE-ASSOCIATED MACROPHAGE PROTEIN 2"/>
    <property type="match status" value="1"/>
</dbReference>
<feature type="transmembrane region" description="Helical" evidence="6">
    <location>
        <begin position="184"/>
        <end position="203"/>
    </location>
</feature>
<feature type="transmembrane region" description="Helical" evidence="6">
    <location>
        <begin position="323"/>
        <end position="340"/>
    </location>
</feature>
<evidence type="ECO:0000313" key="7">
    <source>
        <dbReference type="EMBL" id="RFA95981.1"/>
    </source>
</evidence>
<dbReference type="Pfam" id="PF01566">
    <property type="entry name" value="Nramp"/>
    <property type="match status" value="1"/>
</dbReference>
<reference evidence="9 10" key="1">
    <citation type="submission" date="2017-07" db="EMBL/GenBank/DDBJ databases">
        <title>Draft genome sequence of aerobic hyperthermophilic archaea, Pyrobaculum aerophilum YKB31 and YKB32.</title>
        <authorList>
            <person name="Mochizuki T."/>
            <person name="Berliner A.J."/>
            <person name="Yoshida-Takashima Y."/>
            <person name="Takaki Y."/>
            <person name="Nunoura T."/>
            <person name="Takai K."/>
        </authorList>
    </citation>
    <scope>NUCLEOTIDE SEQUENCE [LARGE SCALE GENOMIC DNA]</scope>
    <source>
        <strain evidence="7 10">YKB31</strain>
        <strain evidence="8 9">YKB32</strain>
    </source>
</reference>
<dbReference type="EMBL" id="NMUF01000010">
    <property type="protein sequence ID" value="RFA99145.1"/>
    <property type="molecule type" value="Genomic_DNA"/>
</dbReference>
<feature type="transmembrane region" description="Helical" evidence="6">
    <location>
        <begin position="291"/>
        <end position="311"/>
    </location>
</feature>
<evidence type="ECO:0000256" key="3">
    <source>
        <dbReference type="ARBA" id="ARBA00022692"/>
    </source>
</evidence>
<keyword evidence="4 6" id="KW-1133">Transmembrane helix</keyword>
<dbReference type="AlphaFoldDB" id="A0A371R4Z7"/>
<protein>
    <submittedName>
        <fullName evidence="8">Uncharacterized protein</fullName>
    </submittedName>
</protein>
<comment type="subcellular location">
    <subcellularLocation>
        <location evidence="1">Membrane</location>
        <topology evidence="1">Multi-pass membrane protein</topology>
    </subcellularLocation>
</comment>
<evidence type="ECO:0000256" key="1">
    <source>
        <dbReference type="ARBA" id="ARBA00004141"/>
    </source>
</evidence>
<proteinExistence type="predicted"/>
<evidence type="ECO:0000313" key="9">
    <source>
        <dbReference type="Proteomes" id="UP000256877"/>
    </source>
</evidence>
<dbReference type="InterPro" id="IPR001046">
    <property type="entry name" value="NRAMP_fam"/>
</dbReference>
<dbReference type="GO" id="GO:0015086">
    <property type="term" value="F:cadmium ion transmembrane transporter activity"/>
    <property type="evidence" value="ECO:0007669"/>
    <property type="project" value="TreeGrafter"/>
</dbReference>